<reference evidence="1 2" key="1">
    <citation type="submission" date="2019-09" db="EMBL/GenBank/DDBJ databases">
        <title>Gimesia benthica sp. nov., a novel bacterium isolated from deep-sea water of the Northwest Indian Ocean.</title>
        <authorList>
            <person name="Dai X."/>
        </authorList>
    </citation>
    <scope>NUCLEOTIDE SEQUENCE [LARGE SCALE GENOMIC DNA]</scope>
    <source>
        <strain evidence="1 2">E7</strain>
    </source>
</reference>
<dbReference type="KEGG" id="gim:F1728_04940"/>
<evidence type="ECO:0000313" key="2">
    <source>
        <dbReference type="Proteomes" id="UP000427281"/>
    </source>
</evidence>
<name>A0A6I6AL36_9PLAN</name>
<dbReference type="Pfam" id="PF12228">
    <property type="entry name" value="DUF3604"/>
    <property type="match status" value="1"/>
</dbReference>
<dbReference type="EMBL" id="CP043930">
    <property type="protein sequence ID" value="QGQ26886.1"/>
    <property type="molecule type" value="Genomic_DNA"/>
</dbReference>
<keyword evidence="2" id="KW-1185">Reference proteome</keyword>
<proteinExistence type="predicted"/>
<accession>A0A6I6AL36</accession>
<evidence type="ECO:0000313" key="1">
    <source>
        <dbReference type="EMBL" id="QGQ26886.1"/>
    </source>
</evidence>
<sequence length="96" mass="10246">MSGALTGICAEELTADAIFDALKKRRCFATNGSRFFVDARANGLLMGEVFTSQDGNVELSWQAVGTRPVVSATLVLNGKEITQIKGSGTKGFHTTY</sequence>
<dbReference type="AlphaFoldDB" id="A0A6I6AL36"/>
<dbReference type="InterPro" id="IPR022028">
    <property type="entry name" value="DUF3604"/>
</dbReference>
<dbReference type="Proteomes" id="UP000427281">
    <property type="component" value="Chromosome"/>
</dbReference>
<gene>
    <name evidence="1" type="ORF">F1728_04940</name>
</gene>
<organism evidence="1 2">
    <name type="scientific">Gimesia benthica</name>
    <dbReference type="NCBI Taxonomy" id="2608982"/>
    <lineage>
        <taxon>Bacteria</taxon>
        <taxon>Pseudomonadati</taxon>
        <taxon>Planctomycetota</taxon>
        <taxon>Planctomycetia</taxon>
        <taxon>Planctomycetales</taxon>
        <taxon>Planctomycetaceae</taxon>
        <taxon>Gimesia</taxon>
    </lineage>
</organism>
<protein>
    <submittedName>
        <fullName evidence="1">DUF3604 domain-containing protein</fullName>
    </submittedName>
</protein>